<protein>
    <submittedName>
        <fullName evidence="1">Uncharacterized protein</fullName>
    </submittedName>
</protein>
<sequence>MALGFPRTAFNLNTAMVVGDHVAPRLSAARWPAE</sequence>
<dbReference type="KEGG" id="ppi:YSA_09051"/>
<gene>
    <name evidence="1" type="ORF">YSA_09051</name>
</gene>
<proteinExistence type="predicted"/>
<evidence type="ECO:0000313" key="1">
    <source>
        <dbReference type="EMBL" id="AFK71663.1"/>
    </source>
</evidence>
<dbReference type="AlphaFoldDB" id="I3V1P2"/>
<name>I3V1P2_PSEPU</name>
<dbReference type="EMBL" id="CP003588">
    <property type="protein sequence ID" value="AFK71663.1"/>
    <property type="molecule type" value="Genomic_DNA"/>
</dbReference>
<dbReference type="HOGENOM" id="CLU_3375421_0_0_6"/>
<organism evidence="1 2">
    <name type="scientific">Pseudomonas putida ND6</name>
    <dbReference type="NCBI Taxonomy" id="231023"/>
    <lineage>
        <taxon>Bacteria</taxon>
        <taxon>Pseudomonadati</taxon>
        <taxon>Pseudomonadota</taxon>
        <taxon>Gammaproteobacteria</taxon>
        <taxon>Pseudomonadales</taxon>
        <taxon>Pseudomonadaceae</taxon>
        <taxon>Pseudomonas</taxon>
    </lineage>
</organism>
<evidence type="ECO:0000313" key="2">
    <source>
        <dbReference type="Proteomes" id="UP000005268"/>
    </source>
</evidence>
<accession>I3V1P2</accession>
<dbReference type="Proteomes" id="UP000005268">
    <property type="component" value="Chromosome"/>
</dbReference>
<reference evidence="1 2" key="1">
    <citation type="journal article" date="2012" name="J. Bacteriol.">
        <title>Complete Genome Sequence of the Naphthalene-Degrading Pseudomonas putida Strain ND6.</title>
        <authorList>
            <person name="Li S."/>
            <person name="Zhao H."/>
            <person name="Li Y."/>
            <person name="Niu S."/>
            <person name="Cai B."/>
        </authorList>
    </citation>
    <scope>NUCLEOTIDE SEQUENCE [LARGE SCALE GENOMIC DNA]</scope>
    <source>
        <strain evidence="1 2">ND6</strain>
    </source>
</reference>